<evidence type="ECO:0000256" key="1">
    <source>
        <dbReference type="SAM" id="SignalP"/>
    </source>
</evidence>
<accession>A0A494TB04</accession>
<dbReference type="Proteomes" id="UP000276254">
    <property type="component" value="Chromosome"/>
</dbReference>
<feature type="chain" id="PRO_5019776931" description="Invasion associated locus B (IalB) protein" evidence="1">
    <location>
        <begin position="18"/>
        <end position="158"/>
    </location>
</feature>
<protein>
    <recommendedName>
        <fullName evidence="4">Invasion associated locus B (IalB) protein</fullName>
    </recommendedName>
</protein>
<proteinExistence type="predicted"/>
<dbReference type="RefSeq" id="WP_121152874.1">
    <property type="nucleotide sequence ID" value="NZ_CP032829.1"/>
</dbReference>
<gene>
    <name evidence="2" type="ORF">D3Y57_10090</name>
</gene>
<dbReference type="KEGG" id="spha:D3Y57_10090"/>
<evidence type="ECO:0000313" key="3">
    <source>
        <dbReference type="Proteomes" id="UP000276254"/>
    </source>
</evidence>
<dbReference type="AlphaFoldDB" id="A0A494TB04"/>
<evidence type="ECO:0008006" key="4">
    <source>
        <dbReference type="Google" id="ProtNLM"/>
    </source>
</evidence>
<feature type="signal peptide" evidence="1">
    <location>
        <begin position="1"/>
        <end position="17"/>
    </location>
</feature>
<evidence type="ECO:0000313" key="2">
    <source>
        <dbReference type="EMBL" id="AYJ86250.1"/>
    </source>
</evidence>
<dbReference type="EMBL" id="CP032829">
    <property type="protein sequence ID" value="AYJ86250.1"/>
    <property type="molecule type" value="Genomic_DNA"/>
</dbReference>
<keyword evidence="3" id="KW-1185">Reference proteome</keyword>
<reference evidence="2 3" key="1">
    <citation type="submission" date="2018-09" db="EMBL/GenBank/DDBJ databases">
        <title>Sphingomonas peninsula sp. nov., isolated from fildes peninsula, Antarctic soil.</title>
        <authorList>
            <person name="Yingchao G."/>
        </authorList>
    </citation>
    <scope>NUCLEOTIDE SEQUENCE [LARGE SCALE GENOMIC DNA]</scope>
    <source>
        <strain evidence="2 3">YZ-8</strain>
    </source>
</reference>
<dbReference type="OrthoDB" id="7426653at2"/>
<organism evidence="2 3">
    <name type="scientific">Sphingomonas paeninsulae</name>
    <dbReference type="NCBI Taxonomy" id="2319844"/>
    <lineage>
        <taxon>Bacteria</taxon>
        <taxon>Pseudomonadati</taxon>
        <taxon>Pseudomonadota</taxon>
        <taxon>Alphaproteobacteria</taxon>
        <taxon>Sphingomonadales</taxon>
        <taxon>Sphingomonadaceae</taxon>
        <taxon>Sphingomonas</taxon>
    </lineage>
</organism>
<keyword evidence="1" id="KW-0732">Signal</keyword>
<name>A0A494TB04_SPHPE</name>
<sequence>MKRLLSALALLASPAAARTSLGTFEGWGAFRDEQPLRCFAIAEPYRGGGGKWRPFATVSTWPQAGVRGQVQVRLGRALMIDSPVLLTIGAQRFVMVAGGADAWAPDARIDAALVAAMRNAQGFTIRARAATGSSFSESYALKGAATAIDAAALGCARR</sequence>